<evidence type="ECO:0000313" key="4">
    <source>
        <dbReference type="EMBL" id="RLP84777.1"/>
    </source>
</evidence>
<dbReference type="EMBL" id="RCUY01000001">
    <property type="protein sequence ID" value="RLP84777.1"/>
    <property type="molecule type" value="Genomic_DNA"/>
</dbReference>
<keyword evidence="3" id="KW-0732">Signal</keyword>
<keyword evidence="2" id="KW-1133">Transmembrane helix</keyword>
<dbReference type="Proteomes" id="UP000269438">
    <property type="component" value="Unassembled WGS sequence"/>
</dbReference>
<dbReference type="InterPro" id="IPR008928">
    <property type="entry name" value="6-hairpin_glycosidase_sf"/>
</dbReference>
<evidence type="ECO:0000313" key="5">
    <source>
        <dbReference type="Proteomes" id="UP000269438"/>
    </source>
</evidence>
<dbReference type="OrthoDB" id="9781878at2"/>
<dbReference type="SUPFAM" id="SSF48208">
    <property type="entry name" value="Six-hairpin glycosidases"/>
    <property type="match status" value="1"/>
</dbReference>
<protein>
    <recommendedName>
        <fullName evidence="6">Gram-positive cocci surface proteins LPxTG domain-containing protein</fullName>
    </recommendedName>
</protein>
<name>A0A3L7AW71_9MICO</name>
<feature type="region of interest" description="Disordered" evidence="1">
    <location>
        <begin position="839"/>
        <end position="860"/>
    </location>
</feature>
<evidence type="ECO:0000256" key="3">
    <source>
        <dbReference type="SAM" id="SignalP"/>
    </source>
</evidence>
<keyword evidence="2" id="KW-0472">Membrane</keyword>
<feature type="transmembrane region" description="Helical" evidence="2">
    <location>
        <begin position="1216"/>
        <end position="1233"/>
    </location>
</feature>
<feature type="region of interest" description="Disordered" evidence="1">
    <location>
        <begin position="1149"/>
        <end position="1205"/>
    </location>
</feature>
<organism evidence="4 5">
    <name type="scientific">Mycetocola lacteus</name>
    <dbReference type="NCBI Taxonomy" id="76637"/>
    <lineage>
        <taxon>Bacteria</taxon>
        <taxon>Bacillati</taxon>
        <taxon>Actinomycetota</taxon>
        <taxon>Actinomycetes</taxon>
        <taxon>Micrococcales</taxon>
        <taxon>Microbacteriaceae</taxon>
        <taxon>Mycetocola</taxon>
    </lineage>
</organism>
<feature type="signal peptide" evidence="3">
    <location>
        <begin position="1"/>
        <end position="23"/>
    </location>
</feature>
<feature type="compositionally biased region" description="Low complexity" evidence="1">
    <location>
        <begin position="129"/>
        <end position="140"/>
    </location>
</feature>
<feature type="region of interest" description="Disordered" evidence="1">
    <location>
        <begin position="124"/>
        <end position="145"/>
    </location>
</feature>
<comment type="caution">
    <text evidence="4">The sequence shown here is derived from an EMBL/GenBank/DDBJ whole genome shotgun (WGS) entry which is preliminary data.</text>
</comment>
<evidence type="ECO:0008006" key="6">
    <source>
        <dbReference type="Google" id="ProtNLM"/>
    </source>
</evidence>
<feature type="compositionally biased region" description="Gly residues" evidence="1">
    <location>
        <begin position="1192"/>
        <end position="1205"/>
    </location>
</feature>
<proteinExistence type="predicted"/>
<sequence>MKSIPVRLGAATLGLTLVASALALPGIPAVAVPGPPTGPVAAAVPGTSPVAAPTLDELADSSPTQQRWLSVPQSRVVLNPYNFDGNGSELEQNSGVDLPLSTGFYAHDTAVRSDRLMQTFLKPGPDAQPEPGTEPEIPTGYHADFSSVTAPAGPWVLKRLTAEDRPGGAVALTTAASGDYWGDLEQRVTIDLREQSHLTVSVPETGGKWAVKVAAPGGDDIKLHADDITTPGTQSFDLTTATGWRGVTTFTLKFFAVGGPGAPATTVFSAAEIVTEAGSTPGEPGGLTDPFDAGSVAAWSHSSASTTLSAGARGATLTLPGKDWGYRARSVSINVTENPILTLRVAADSGAWALKVNRSLTGDDITLQPDSTASGELSYDLAGVTGWSGNTDFYVKLFQVGRGTAGTHTTFERLSIHPGSALLKTARSANPSWDPTELGYAAKYTGFGGEIRTRDRFDSASIDAFTRTVTGSVPGAQPVVAGAISGTGVYDASRRVLSVEGKDASVAIVFPAAAEVRFFESESALRFGRQGTETPDAGSRYWGATLPESGSYSIGASWAIRDAQHPAPAVASAAAVAAITGNTVESAHSHWTAFWNDYLARVPMVGNFGIERVAPGGITPEQVRHFYLQAWAGLEMNVLPATPETGNNFAQLGTGKPSMWMNGTPGTRNVASWDSLLGMQQLVQTDPENAWASFQGMMALVNDQVAPDAYEYGELGGESLPSRKAQTAWILYQATGDRDKLESIYQALKIHLAWEKNNMRWVLHGHNYLDERDSEFVASLIFDLRFAAQIATELGHTADADTWNAWRPELTRNYEEWFFPTTADKNGKTWATVQKVYLDPTRSGPPQADQGEGGPYRNEHGQWVDPGWSFYTTTALVMEDLAPEYRAKVRERFEDDFSENKQLAGLGKFAIKAPDAQLMVYGLLDGGAPREADEAEVIIHSLTRDMTSSGLFAEVYYETGAIGKPVGARGVRPSLFGISNLIDNVFLANGVRTDLGDPSFVRLGHSAGGVSGVSWMGKRFDAAIVGEDIHVSGPAVADPSICPVIPAPTGKTVGLATCSIAPGTPSVTIRADRIVPGAKIAVSGAGFGAGAALTLTLHSDPVEVGTVTADEAGAFDTTVTIPGDTPAGAHMLVVSDGTLEARADLVVAEGPGNTASPSPSGEPSTPSGPTTSAEPSATAGSGVSASPTNGAQGVGAQGAGQHGAGGGLAHTGVNPLIAGGLAVLLLLLGIGVLRRRRSA</sequence>
<dbReference type="Gene3D" id="1.50.10.10">
    <property type="match status" value="1"/>
</dbReference>
<accession>A0A3L7AW71</accession>
<gene>
    <name evidence="4" type="ORF">D9V34_01920</name>
</gene>
<dbReference type="AlphaFoldDB" id="A0A3L7AW71"/>
<dbReference type="RefSeq" id="WP_121687247.1">
    <property type="nucleotide sequence ID" value="NZ_RCUY01000001.1"/>
</dbReference>
<evidence type="ECO:0000256" key="1">
    <source>
        <dbReference type="SAM" id="MobiDB-lite"/>
    </source>
</evidence>
<reference evidence="4 5" key="1">
    <citation type="submission" date="2018-10" db="EMBL/GenBank/DDBJ databases">
        <authorList>
            <person name="Li J."/>
        </authorList>
    </citation>
    <scope>NUCLEOTIDE SEQUENCE [LARGE SCALE GENOMIC DNA]</scope>
    <source>
        <strain evidence="4 5">JCM 11654</strain>
    </source>
</reference>
<keyword evidence="5" id="KW-1185">Reference proteome</keyword>
<feature type="compositionally biased region" description="Low complexity" evidence="1">
    <location>
        <begin position="1154"/>
        <end position="1182"/>
    </location>
</feature>
<feature type="chain" id="PRO_5039164606" description="Gram-positive cocci surface proteins LPxTG domain-containing protein" evidence="3">
    <location>
        <begin position="24"/>
        <end position="1239"/>
    </location>
</feature>
<keyword evidence="2" id="KW-0812">Transmembrane</keyword>
<dbReference type="InterPro" id="IPR012341">
    <property type="entry name" value="6hp_glycosidase-like_sf"/>
</dbReference>
<dbReference type="GO" id="GO:0005975">
    <property type="term" value="P:carbohydrate metabolic process"/>
    <property type="evidence" value="ECO:0007669"/>
    <property type="project" value="InterPro"/>
</dbReference>
<evidence type="ECO:0000256" key="2">
    <source>
        <dbReference type="SAM" id="Phobius"/>
    </source>
</evidence>